<evidence type="ECO:0000313" key="2">
    <source>
        <dbReference type="Proteomes" id="UP000249936"/>
    </source>
</evidence>
<name>A0A2X1PTK4_HAEIF</name>
<dbReference type="EMBL" id="UASK01000011">
    <property type="protein sequence ID" value="SPX43144.1"/>
    <property type="molecule type" value="Genomic_DNA"/>
</dbReference>
<protein>
    <submittedName>
        <fullName evidence="1">Murein L,D-transpeptidase</fullName>
    </submittedName>
</protein>
<organism evidence="1 2">
    <name type="scientific">Haemophilus influenzae</name>
    <dbReference type="NCBI Taxonomy" id="727"/>
    <lineage>
        <taxon>Bacteria</taxon>
        <taxon>Pseudomonadati</taxon>
        <taxon>Pseudomonadota</taxon>
        <taxon>Gammaproteobacteria</taxon>
        <taxon>Pasteurellales</taxon>
        <taxon>Pasteurellaceae</taxon>
        <taxon>Haemophilus</taxon>
    </lineage>
</organism>
<gene>
    <name evidence="1" type="primary">ycbB_2</name>
    <name evidence="1" type="ORF">NCTC11872_02799</name>
</gene>
<evidence type="ECO:0000313" key="1">
    <source>
        <dbReference type="EMBL" id="SPX43144.1"/>
    </source>
</evidence>
<proteinExistence type="predicted"/>
<dbReference type="AlphaFoldDB" id="A0A2X1PTK4"/>
<sequence length="40" mass="4563">MLLILPSIDWESIGNKFPYRVRQAAGDSALGNYKFNMAKF</sequence>
<dbReference type="Proteomes" id="UP000249936">
    <property type="component" value="Unassembled WGS sequence"/>
</dbReference>
<reference evidence="1 2" key="1">
    <citation type="submission" date="2018-06" db="EMBL/GenBank/DDBJ databases">
        <authorList>
            <consortium name="Pathogen Informatics"/>
            <person name="Doyle S."/>
        </authorList>
    </citation>
    <scope>NUCLEOTIDE SEQUENCE [LARGE SCALE GENOMIC DNA]</scope>
    <source>
        <strain evidence="1 2">NCTC11872</strain>
    </source>
</reference>
<accession>A0A2X1PTK4</accession>